<evidence type="ECO:0000256" key="4">
    <source>
        <dbReference type="PROSITE-ProRule" id="PRU00335"/>
    </source>
</evidence>
<organism evidence="6 7">
    <name type="scientific">Vibrio nereis</name>
    <dbReference type="NCBI Taxonomy" id="693"/>
    <lineage>
        <taxon>Bacteria</taxon>
        <taxon>Pseudomonadati</taxon>
        <taxon>Pseudomonadota</taxon>
        <taxon>Gammaproteobacteria</taxon>
        <taxon>Vibrionales</taxon>
        <taxon>Vibrionaceae</taxon>
        <taxon>Vibrio</taxon>
    </lineage>
</organism>
<evidence type="ECO:0000256" key="3">
    <source>
        <dbReference type="ARBA" id="ARBA00023163"/>
    </source>
</evidence>
<dbReference type="InterPro" id="IPR001647">
    <property type="entry name" value="HTH_TetR"/>
</dbReference>
<feature type="DNA-binding region" description="H-T-H motif" evidence="4">
    <location>
        <begin position="28"/>
        <end position="47"/>
    </location>
</feature>
<evidence type="ECO:0000259" key="5">
    <source>
        <dbReference type="PROSITE" id="PS50977"/>
    </source>
</evidence>
<dbReference type="Pfam" id="PF00440">
    <property type="entry name" value="TetR_N"/>
    <property type="match status" value="1"/>
</dbReference>
<feature type="domain" description="HTH tetR-type" evidence="5">
    <location>
        <begin position="5"/>
        <end position="65"/>
    </location>
</feature>
<dbReference type="SUPFAM" id="SSF46689">
    <property type="entry name" value="Homeodomain-like"/>
    <property type="match status" value="1"/>
</dbReference>
<dbReference type="PROSITE" id="PS01081">
    <property type="entry name" value="HTH_TETR_1"/>
    <property type="match status" value="1"/>
</dbReference>
<evidence type="ECO:0000256" key="2">
    <source>
        <dbReference type="ARBA" id="ARBA00023125"/>
    </source>
</evidence>
<evidence type="ECO:0000313" key="6">
    <source>
        <dbReference type="EMBL" id="KOO04090.1"/>
    </source>
</evidence>
<dbReference type="PRINTS" id="PR00455">
    <property type="entry name" value="HTHTETR"/>
</dbReference>
<keyword evidence="7" id="KW-1185">Reference proteome</keyword>
<dbReference type="AlphaFoldDB" id="A0A0M0HPP7"/>
<evidence type="ECO:0000313" key="7">
    <source>
        <dbReference type="Proteomes" id="UP000037515"/>
    </source>
</evidence>
<reference evidence="7" key="1">
    <citation type="submission" date="2015-08" db="EMBL/GenBank/DDBJ databases">
        <title>Vibrio galatheae sp. nov., a novel member of the Vibrionaceae family isolated from the Solomon Islands.</title>
        <authorList>
            <person name="Giubergia S."/>
            <person name="Machado H."/>
            <person name="Mateiu R.V."/>
            <person name="Gram L."/>
        </authorList>
    </citation>
    <scope>NUCLEOTIDE SEQUENCE [LARGE SCALE GENOMIC DNA]</scope>
    <source>
        <strain evidence="7">DSM 19584</strain>
    </source>
</reference>
<proteinExistence type="predicted"/>
<dbReference type="PANTHER" id="PTHR30055:SF234">
    <property type="entry name" value="HTH-TYPE TRANSCRIPTIONAL REGULATOR BETI"/>
    <property type="match status" value="1"/>
</dbReference>
<dbReference type="Proteomes" id="UP000037515">
    <property type="component" value="Unassembled WGS sequence"/>
</dbReference>
<dbReference type="InterPro" id="IPR009057">
    <property type="entry name" value="Homeodomain-like_sf"/>
</dbReference>
<sequence length="173" mass="20159">MNKRQITRERILNAAWALFAENGYEETTTRQIARHANVADGTVFSHFPTKLEMLREGMLSQLAQLSKQTLEESAHSDLALGKHLVSTYYHFYFNNVDLSRALLKEVIWDLDYYQDFNQQLFESVDLPCDLIPKIPLLMDCYFMTLIHHLSKPLPCVNEALQELEEKLQLILNK</sequence>
<dbReference type="GO" id="GO:0003700">
    <property type="term" value="F:DNA-binding transcription factor activity"/>
    <property type="evidence" value="ECO:0007669"/>
    <property type="project" value="TreeGrafter"/>
</dbReference>
<keyword evidence="1" id="KW-0805">Transcription regulation</keyword>
<keyword evidence="2 4" id="KW-0238">DNA-binding</keyword>
<dbReference type="Gene3D" id="1.10.357.10">
    <property type="entry name" value="Tetracycline Repressor, domain 2"/>
    <property type="match status" value="1"/>
</dbReference>
<dbReference type="GO" id="GO:0000976">
    <property type="term" value="F:transcription cis-regulatory region binding"/>
    <property type="evidence" value="ECO:0007669"/>
    <property type="project" value="TreeGrafter"/>
</dbReference>
<accession>A0A0M0HPP7</accession>
<evidence type="ECO:0000256" key="1">
    <source>
        <dbReference type="ARBA" id="ARBA00023015"/>
    </source>
</evidence>
<protein>
    <submittedName>
        <fullName evidence="6">Transcriptional regulator</fullName>
    </submittedName>
</protein>
<dbReference type="InterPro" id="IPR023772">
    <property type="entry name" value="DNA-bd_HTH_TetR-type_CS"/>
</dbReference>
<dbReference type="PATRIC" id="fig|693.5.peg.1682"/>
<dbReference type="STRING" id="693.AKJ17_08220"/>
<comment type="caution">
    <text evidence="6">The sequence shown here is derived from an EMBL/GenBank/DDBJ whole genome shotgun (WGS) entry which is preliminary data.</text>
</comment>
<gene>
    <name evidence="6" type="ORF">AKJ17_08220</name>
</gene>
<keyword evidence="3" id="KW-0804">Transcription</keyword>
<name>A0A0M0HPP7_VIBNE</name>
<dbReference type="EMBL" id="LHPJ01000006">
    <property type="protein sequence ID" value="KOO04090.1"/>
    <property type="molecule type" value="Genomic_DNA"/>
</dbReference>
<dbReference type="RefSeq" id="WP_053395362.1">
    <property type="nucleotide sequence ID" value="NZ_CANLZT010000013.1"/>
</dbReference>
<dbReference type="InterPro" id="IPR050109">
    <property type="entry name" value="HTH-type_TetR-like_transc_reg"/>
</dbReference>
<dbReference type="PANTHER" id="PTHR30055">
    <property type="entry name" value="HTH-TYPE TRANSCRIPTIONAL REGULATOR RUTR"/>
    <property type="match status" value="1"/>
</dbReference>
<dbReference type="OrthoDB" id="5816932at2"/>
<dbReference type="PROSITE" id="PS50977">
    <property type="entry name" value="HTH_TETR_2"/>
    <property type="match status" value="1"/>
</dbReference>